<dbReference type="Proteomes" id="UP000503251">
    <property type="component" value="Chromosome"/>
</dbReference>
<dbReference type="GO" id="GO:0055085">
    <property type="term" value="P:transmembrane transport"/>
    <property type="evidence" value="ECO:0007669"/>
    <property type="project" value="InterPro"/>
</dbReference>
<feature type="transmembrane region" description="Helical" evidence="8">
    <location>
        <begin position="120"/>
        <end position="141"/>
    </location>
</feature>
<reference evidence="9 12" key="2">
    <citation type="submission" date="2019-04" db="EMBL/GenBank/DDBJ databases">
        <title>Isolation and culture of sulfate reducing bacteria from the cold seep of the South China Sea.</title>
        <authorList>
            <person name="Sun C."/>
            <person name="Liu R."/>
        </authorList>
    </citation>
    <scope>NUCLEOTIDE SEQUENCE [LARGE SCALE GENOMIC DNA]</scope>
    <source>
        <strain evidence="9 12">CS1</strain>
    </source>
</reference>
<feature type="transmembrane region" description="Helical" evidence="8">
    <location>
        <begin position="34"/>
        <end position="51"/>
    </location>
</feature>
<evidence type="ECO:0000256" key="5">
    <source>
        <dbReference type="ARBA" id="ARBA00022692"/>
    </source>
</evidence>
<evidence type="ECO:0000313" key="12">
    <source>
        <dbReference type="Proteomes" id="UP000503251"/>
    </source>
</evidence>
<protein>
    <submittedName>
        <fullName evidence="10">AEC family transporter</fullName>
    </submittedName>
</protein>
<evidence type="ECO:0000313" key="10">
    <source>
        <dbReference type="EMBL" id="TVM36664.1"/>
    </source>
</evidence>
<evidence type="ECO:0000313" key="9">
    <source>
        <dbReference type="EMBL" id="QJT08916.1"/>
    </source>
</evidence>
<gene>
    <name evidence="10" type="ORF">DQK91_01715</name>
    <name evidence="9" type="ORF">E8L03_08230</name>
</gene>
<feature type="transmembrane region" description="Helical" evidence="8">
    <location>
        <begin position="279"/>
        <end position="299"/>
    </location>
</feature>
<dbReference type="PANTHER" id="PTHR36838:SF4">
    <property type="entry name" value="AUXIN EFFLUX CARRIER FAMILY PROTEIN"/>
    <property type="match status" value="1"/>
</dbReference>
<evidence type="ECO:0000256" key="2">
    <source>
        <dbReference type="ARBA" id="ARBA00010145"/>
    </source>
</evidence>
<organism evidence="10 11">
    <name type="scientific">Oceanidesulfovibrio marinus</name>
    <dbReference type="NCBI Taxonomy" id="370038"/>
    <lineage>
        <taxon>Bacteria</taxon>
        <taxon>Pseudomonadati</taxon>
        <taxon>Thermodesulfobacteriota</taxon>
        <taxon>Desulfovibrionia</taxon>
        <taxon>Desulfovibrionales</taxon>
        <taxon>Desulfovibrionaceae</taxon>
        <taxon>Oceanidesulfovibrio</taxon>
    </lineage>
</organism>
<dbReference type="EMBL" id="CP039543">
    <property type="protein sequence ID" value="QJT08916.1"/>
    <property type="molecule type" value="Genomic_DNA"/>
</dbReference>
<dbReference type="RefSeq" id="WP_144233704.1">
    <property type="nucleotide sequence ID" value="NZ_CP039543.1"/>
</dbReference>
<dbReference type="Gene3D" id="1.20.1530.20">
    <property type="match status" value="1"/>
</dbReference>
<dbReference type="EMBL" id="QMIF01000001">
    <property type="protein sequence ID" value="TVM36664.1"/>
    <property type="molecule type" value="Genomic_DNA"/>
</dbReference>
<comment type="subcellular location">
    <subcellularLocation>
        <location evidence="1">Cell membrane</location>
        <topology evidence="1">Multi-pass membrane protein</topology>
    </subcellularLocation>
</comment>
<keyword evidence="6 8" id="KW-1133">Transmembrane helix</keyword>
<evidence type="ECO:0000256" key="7">
    <source>
        <dbReference type="ARBA" id="ARBA00023136"/>
    </source>
</evidence>
<keyword evidence="12" id="KW-1185">Reference proteome</keyword>
<name>A0A6P1ZMZ5_9BACT</name>
<feature type="transmembrane region" description="Helical" evidence="8">
    <location>
        <begin position="219"/>
        <end position="237"/>
    </location>
</feature>
<dbReference type="AlphaFoldDB" id="A0A6P1ZMZ5"/>
<dbReference type="PANTHER" id="PTHR36838">
    <property type="entry name" value="AUXIN EFFLUX CARRIER FAMILY PROTEIN"/>
    <property type="match status" value="1"/>
</dbReference>
<proteinExistence type="inferred from homology"/>
<evidence type="ECO:0000256" key="4">
    <source>
        <dbReference type="ARBA" id="ARBA00022475"/>
    </source>
</evidence>
<evidence type="ECO:0000313" key="11">
    <source>
        <dbReference type="Proteomes" id="UP000434052"/>
    </source>
</evidence>
<reference evidence="10 11" key="1">
    <citation type="submission" date="2018-06" db="EMBL/GenBank/DDBJ databases">
        <title>Complete genome of Desulfovibrio marinus P48SEP.</title>
        <authorList>
            <person name="Crispim J.S."/>
            <person name="Vidigal P.M.P."/>
            <person name="Silva L.C.F."/>
            <person name="Araujo L.C."/>
            <person name="Laguardia C.N."/>
            <person name="Dias R.S."/>
            <person name="Sousa M.P."/>
            <person name="Paula S.O."/>
            <person name="Silva C."/>
        </authorList>
    </citation>
    <scope>NUCLEOTIDE SEQUENCE [LARGE SCALE GENOMIC DNA]</scope>
    <source>
        <strain evidence="10 11">P48SEP</strain>
    </source>
</reference>
<evidence type="ECO:0000256" key="6">
    <source>
        <dbReference type="ARBA" id="ARBA00022989"/>
    </source>
</evidence>
<keyword evidence="3" id="KW-0813">Transport</keyword>
<keyword evidence="4" id="KW-1003">Cell membrane</keyword>
<evidence type="ECO:0000256" key="3">
    <source>
        <dbReference type="ARBA" id="ARBA00022448"/>
    </source>
</evidence>
<accession>A0A6P1ZMZ5</accession>
<feature type="transmembrane region" description="Helical" evidence="8">
    <location>
        <begin position="58"/>
        <end position="79"/>
    </location>
</feature>
<keyword evidence="5 8" id="KW-0812">Transmembrane</keyword>
<dbReference type="InterPro" id="IPR004776">
    <property type="entry name" value="Mem_transp_PIN-like"/>
</dbReference>
<dbReference type="OrthoDB" id="9805563at2"/>
<dbReference type="GO" id="GO:0005886">
    <property type="term" value="C:plasma membrane"/>
    <property type="evidence" value="ECO:0007669"/>
    <property type="project" value="UniProtKB-SubCell"/>
</dbReference>
<sequence length="300" mass="31651">MNVLLPIFLLILVGYVFRRTGVVELSFWPQAEKATYYIFFPALLLSNLSTASFGEQPALTMAGAMITGVVAVSGIALFLQSRFRMPGPAFSSIFQGSIRMNTYVGIAAASAMAGSPGVTLSAVALVATIPLVNFLSVPVVSHYGAGNISSLRAILAALAKNPLILGSVGGFALNYTHIQLPDALYEMLHLLGRAALPVGLLTVGAGLNFRHIAPQKYRILLAASLKLMLLPAVTILACRLYNVPTPADVVAVLFASLPTAVSCYILARQLGGDEDLMASIITAQTVIAFVTLPVALYLVD</sequence>
<dbReference type="Pfam" id="PF03547">
    <property type="entry name" value="Mem_trans"/>
    <property type="match status" value="1"/>
</dbReference>
<evidence type="ECO:0000256" key="1">
    <source>
        <dbReference type="ARBA" id="ARBA00004651"/>
    </source>
</evidence>
<evidence type="ECO:0000256" key="8">
    <source>
        <dbReference type="SAM" id="Phobius"/>
    </source>
</evidence>
<feature type="transmembrane region" description="Helical" evidence="8">
    <location>
        <begin position="187"/>
        <end position="207"/>
    </location>
</feature>
<keyword evidence="7 8" id="KW-0472">Membrane</keyword>
<feature type="transmembrane region" description="Helical" evidence="8">
    <location>
        <begin position="249"/>
        <end position="267"/>
    </location>
</feature>
<feature type="transmembrane region" description="Helical" evidence="8">
    <location>
        <begin position="153"/>
        <end position="175"/>
    </location>
</feature>
<dbReference type="InterPro" id="IPR038770">
    <property type="entry name" value="Na+/solute_symporter_sf"/>
</dbReference>
<dbReference type="Proteomes" id="UP000434052">
    <property type="component" value="Unassembled WGS sequence"/>
</dbReference>
<comment type="similarity">
    <text evidence="2">Belongs to the auxin efflux carrier (TC 2.A.69) family.</text>
</comment>